<proteinExistence type="predicted"/>
<protein>
    <recommendedName>
        <fullName evidence="2">C-type lectin domain-containing protein</fullName>
    </recommendedName>
</protein>
<organism evidence="3 4">
    <name type="scientific">Desmophyllum pertusum</name>
    <dbReference type="NCBI Taxonomy" id="174260"/>
    <lineage>
        <taxon>Eukaryota</taxon>
        <taxon>Metazoa</taxon>
        <taxon>Cnidaria</taxon>
        <taxon>Anthozoa</taxon>
        <taxon>Hexacorallia</taxon>
        <taxon>Scleractinia</taxon>
        <taxon>Caryophylliina</taxon>
        <taxon>Caryophylliidae</taxon>
        <taxon>Desmophyllum</taxon>
    </lineage>
</organism>
<dbReference type="Gene3D" id="2.10.25.10">
    <property type="entry name" value="Laminin"/>
    <property type="match status" value="1"/>
</dbReference>
<evidence type="ECO:0000313" key="4">
    <source>
        <dbReference type="Proteomes" id="UP001163046"/>
    </source>
</evidence>
<feature type="domain" description="C-type lectin" evidence="2">
    <location>
        <begin position="35"/>
        <end position="159"/>
    </location>
</feature>
<name>A0A9W9Z9U7_9CNID</name>
<dbReference type="InterPro" id="IPR001304">
    <property type="entry name" value="C-type_lectin-like"/>
</dbReference>
<dbReference type="CDD" id="cd00037">
    <property type="entry name" value="CLECT"/>
    <property type="match status" value="1"/>
</dbReference>
<dbReference type="EMBL" id="MU826413">
    <property type="protein sequence ID" value="KAJ7376149.1"/>
    <property type="molecule type" value="Genomic_DNA"/>
</dbReference>
<dbReference type="InterPro" id="IPR016187">
    <property type="entry name" value="CTDL_fold"/>
</dbReference>
<evidence type="ECO:0000313" key="3">
    <source>
        <dbReference type="EMBL" id="KAJ7376149.1"/>
    </source>
</evidence>
<keyword evidence="1" id="KW-0472">Membrane</keyword>
<gene>
    <name evidence="3" type="ORF">OS493_036755</name>
</gene>
<dbReference type="Proteomes" id="UP001163046">
    <property type="component" value="Unassembled WGS sequence"/>
</dbReference>
<comment type="caution">
    <text evidence="3">The sequence shown here is derived from an EMBL/GenBank/DDBJ whole genome shotgun (WGS) entry which is preliminary data.</text>
</comment>
<dbReference type="SUPFAM" id="SSF56436">
    <property type="entry name" value="C-type lectin-like"/>
    <property type="match status" value="1"/>
</dbReference>
<accession>A0A9W9Z9U7</accession>
<dbReference type="InterPro" id="IPR050111">
    <property type="entry name" value="C-type_lectin/snaclec_domain"/>
</dbReference>
<keyword evidence="4" id="KW-1185">Reference proteome</keyword>
<dbReference type="SMART" id="SM00034">
    <property type="entry name" value="CLECT"/>
    <property type="match status" value="1"/>
</dbReference>
<dbReference type="AlphaFoldDB" id="A0A9W9Z9U7"/>
<reference evidence="3" key="1">
    <citation type="submission" date="2023-01" db="EMBL/GenBank/DDBJ databases">
        <title>Genome assembly of the deep-sea coral Lophelia pertusa.</title>
        <authorList>
            <person name="Herrera S."/>
            <person name="Cordes E."/>
        </authorList>
    </citation>
    <scope>NUCLEOTIDE SEQUENCE</scope>
    <source>
        <strain evidence="3">USNM1676648</strain>
        <tissue evidence="3">Polyp</tissue>
    </source>
</reference>
<dbReference type="Pfam" id="PF00059">
    <property type="entry name" value="Lectin_C"/>
    <property type="match status" value="1"/>
</dbReference>
<dbReference type="SUPFAM" id="SSF57196">
    <property type="entry name" value="EGF/Laminin"/>
    <property type="match status" value="1"/>
</dbReference>
<evidence type="ECO:0000259" key="2">
    <source>
        <dbReference type="PROSITE" id="PS50041"/>
    </source>
</evidence>
<sequence>MELNKLAGSIIILQSVGILCTANRELGCPKDWKRFDNSCYKSPSTPSNWFAAQINCSNYNAHLVTVSSERENAFLIREIITKQLQSRHFWIGLQRAPFDINNWLWVDGTRLTFSDWYSGQPDNYRQEEFCGEMYVLQVRYGVVKWNDVNCSRASSFICEKELIDLRSCSKDNGGCQHLCVSTIGRPVCKMQRWLYPEKDGTVCLDPKMTMPMPEARPAQTADSFAVALLIIQLLSLTLLIPMSCVLVSFLQKSFQSKRRRSSNKSRTVVINPPPSNDEHSFRQSNLSAYLYNV</sequence>
<dbReference type="PANTHER" id="PTHR22803">
    <property type="entry name" value="MANNOSE, PHOSPHOLIPASE, LECTIN RECEPTOR RELATED"/>
    <property type="match status" value="1"/>
</dbReference>
<feature type="transmembrane region" description="Helical" evidence="1">
    <location>
        <begin position="224"/>
        <end position="250"/>
    </location>
</feature>
<dbReference type="InterPro" id="IPR016186">
    <property type="entry name" value="C-type_lectin-like/link_sf"/>
</dbReference>
<keyword evidence="1" id="KW-1133">Transmembrane helix</keyword>
<keyword evidence="1" id="KW-0812">Transmembrane</keyword>
<evidence type="ECO:0000256" key="1">
    <source>
        <dbReference type="SAM" id="Phobius"/>
    </source>
</evidence>
<dbReference type="PROSITE" id="PS50041">
    <property type="entry name" value="C_TYPE_LECTIN_2"/>
    <property type="match status" value="1"/>
</dbReference>
<dbReference type="Gene3D" id="3.10.100.10">
    <property type="entry name" value="Mannose-Binding Protein A, subunit A"/>
    <property type="match status" value="1"/>
</dbReference>
<dbReference type="OrthoDB" id="5970002at2759"/>